<proteinExistence type="inferred from homology"/>
<dbReference type="Proteomes" id="UP001174694">
    <property type="component" value="Unassembled WGS sequence"/>
</dbReference>
<evidence type="ECO:0000256" key="1">
    <source>
        <dbReference type="ARBA" id="ARBA00001974"/>
    </source>
</evidence>
<keyword evidence="6 8" id="KW-0560">Oxidoreductase</keyword>
<dbReference type="EC" id="1.18.1.6" evidence="8"/>
<protein>
    <recommendedName>
        <fullName evidence="8">NADPH:adrenodoxin oxidoreductase, mitochondrial</fullName>
        <ecNumber evidence="8">1.18.1.6</ecNumber>
    </recommendedName>
</protein>
<dbReference type="AlphaFoldDB" id="A0AA38VV35"/>
<feature type="domain" description="FAD/NAD(P)-binding" evidence="11">
    <location>
        <begin position="2"/>
        <end position="166"/>
    </location>
</feature>
<feature type="binding site" evidence="9">
    <location>
        <position position="74"/>
    </location>
    <ligand>
        <name>FAD</name>
        <dbReference type="ChEBI" id="CHEBI:57692"/>
    </ligand>
</feature>
<dbReference type="Gene3D" id="3.40.50.720">
    <property type="entry name" value="NAD(P)-binding Rossmann-like Domain"/>
    <property type="match status" value="1"/>
</dbReference>
<evidence type="ECO:0000256" key="5">
    <source>
        <dbReference type="ARBA" id="ARBA00022857"/>
    </source>
</evidence>
<comment type="catalytic activity">
    <reaction evidence="7 8">
        <text>2 reduced [adrenodoxin] + NADP(+) + H(+) = 2 oxidized [adrenodoxin] + NADPH</text>
        <dbReference type="Rhea" id="RHEA:42312"/>
        <dbReference type="Rhea" id="RHEA-COMP:9998"/>
        <dbReference type="Rhea" id="RHEA-COMP:9999"/>
        <dbReference type="ChEBI" id="CHEBI:15378"/>
        <dbReference type="ChEBI" id="CHEBI:33737"/>
        <dbReference type="ChEBI" id="CHEBI:33738"/>
        <dbReference type="ChEBI" id="CHEBI:57783"/>
        <dbReference type="ChEBI" id="CHEBI:58349"/>
        <dbReference type="EC" id="1.18.1.6"/>
    </reaction>
</comment>
<dbReference type="InterPro" id="IPR055275">
    <property type="entry name" value="Ferredox_Rdtase"/>
</dbReference>
<dbReference type="SUPFAM" id="SSF51971">
    <property type="entry name" value="Nucleotide-binding domain"/>
    <property type="match status" value="1"/>
</dbReference>
<evidence type="ECO:0000256" key="6">
    <source>
        <dbReference type="ARBA" id="ARBA00023002"/>
    </source>
</evidence>
<feature type="binding site" evidence="9">
    <location>
        <position position="379"/>
    </location>
    <ligand>
        <name>FAD</name>
        <dbReference type="ChEBI" id="CHEBI:57692"/>
    </ligand>
</feature>
<accession>A0AA38VV35</accession>
<evidence type="ECO:0000256" key="4">
    <source>
        <dbReference type="ARBA" id="ARBA00022827"/>
    </source>
</evidence>
<dbReference type="PANTHER" id="PTHR48467:SF1">
    <property type="entry name" value="GLUTAMATE SYNTHASE 1 [NADH], CHLOROPLASTIC-LIKE"/>
    <property type="match status" value="1"/>
</dbReference>
<dbReference type="PANTHER" id="PTHR48467">
    <property type="entry name" value="GLUTAMATE SYNTHASE 1 [NADH], CHLOROPLASTIC-LIKE"/>
    <property type="match status" value="1"/>
</dbReference>
<feature type="binding site" evidence="9">
    <location>
        <position position="9"/>
    </location>
    <ligand>
        <name>FAD</name>
        <dbReference type="ChEBI" id="CHEBI:57692"/>
    </ligand>
</feature>
<evidence type="ECO:0000313" key="13">
    <source>
        <dbReference type="Proteomes" id="UP001174694"/>
    </source>
</evidence>
<organism evidence="12 13">
    <name type="scientific">Pleurostoma richardsiae</name>
    <dbReference type="NCBI Taxonomy" id="41990"/>
    <lineage>
        <taxon>Eukaryota</taxon>
        <taxon>Fungi</taxon>
        <taxon>Dikarya</taxon>
        <taxon>Ascomycota</taxon>
        <taxon>Pezizomycotina</taxon>
        <taxon>Sordariomycetes</taxon>
        <taxon>Sordariomycetidae</taxon>
        <taxon>Calosphaeriales</taxon>
        <taxon>Pleurostomataceae</taxon>
        <taxon>Pleurostoma</taxon>
    </lineage>
</organism>
<feature type="binding site" evidence="10">
    <location>
        <position position="211"/>
    </location>
    <ligand>
        <name>NADP(+)</name>
        <dbReference type="ChEBI" id="CHEBI:58349"/>
    </ligand>
</feature>
<dbReference type="Pfam" id="PF07992">
    <property type="entry name" value="Pyr_redox_2"/>
    <property type="match status" value="1"/>
</dbReference>
<comment type="caution">
    <text evidence="12">The sequence shown here is derived from an EMBL/GenBank/DDBJ whole genome shotgun (WGS) entry which is preliminary data.</text>
</comment>
<keyword evidence="5 8" id="KW-0521">NADP</keyword>
<keyword evidence="4 8" id="KW-0274">FAD</keyword>
<evidence type="ECO:0000256" key="9">
    <source>
        <dbReference type="PIRSR" id="PIRSR000362-1"/>
    </source>
</evidence>
<keyword evidence="8" id="KW-0496">Mitochondrion</keyword>
<dbReference type="Gene3D" id="3.50.50.60">
    <property type="entry name" value="FAD/NAD(P)-binding domain"/>
    <property type="match status" value="1"/>
</dbReference>
<evidence type="ECO:0000256" key="2">
    <source>
        <dbReference type="ARBA" id="ARBA00008312"/>
    </source>
</evidence>
<sequence>MAVVGSGPAGFYTAYRVMSKIHGAKVDMYEALPVPFGLVRFGVAPDHPEVKNCQEKFEEVASSPDFTFIGNVSVGHPSGHPNGASVELTSVLRHYDAVVFAYGASKDRTLGIPGESALKGIYSAREFVGWYNGLPEYAGLAPDLTRGEEAVIIGQGNVALDVARMLLEDVDVLRKSDITEYAIAELSRSRVKRVHIVGRRGPMQAAFTIKEVRELMKLPGIGMHPVDSTLIPPDLKKLPRAPRRIMEVLLKGSSTPVQDAAKSWSLDFCLSPTKFSASGNDPSSVGTTTFDRTTLSNPFDPGASVMATDGTVDLPSSLVFRSIGYKSLALPEFSNLGVLFDDRRGVIHNDGLGRVMREIRNPDGAISHEANPGLYCAGWVKRGPTGVIASTMEDAFTTADAIVHDWSSGARFLADGHAETKPGWEGVLSEQAKDNATIVQWKDWQKIDQAERERGRASGKEREKFATTEEMLAVVR</sequence>
<dbReference type="InterPro" id="IPR023753">
    <property type="entry name" value="FAD/NAD-binding_dom"/>
</dbReference>
<evidence type="ECO:0000313" key="12">
    <source>
        <dbReference type="EMBL" id="KAJ9154899.1"/>
    </source>
</evidence>
<dbReference type="EMBL" id="JANBVO010000004">
    <property type="protein sequence ID" value="KAJ9154899.1"/>
    <property type="molecule type" value="Genomic_DNA"/>
</dbReference>
<feature type="binding site" evidence="10">
    <location>
        <begin position="155"/>
        <end position="158"/>
    </location>
    <ligand>
        <name>NADP(+)</name>
        <dbReference type="ChEBI" id="CHEBI:58349"/>
    </ligand>
</feature>
<name>A0AA38VV35_9PEZI</name>
<comment type="cofactor">
    <cofactor evidence="1 8 9">
        <name>FAD</name>
        <dbReference type="ChEBI" id="CHEBI:57692"/>
    </cofactor>
</comment>
<feature type="binding site" evidence="10">
    <location>
        <begin position="199"/>
        <end position="200"/>
    </location>
    <ligand>
        <name>NADP(+)</name>
        <dbReference type="ChEBI" id="CHEBI:58349"/>
    </ligand>
</feature>
<keyword evidence="13" id="KW-1185">Reference proteome</keyword>
<evidence type="ECO:0000256" key="8">
    <source>
        <dbReference type="PIRNR" id="PIRNR000362"/>
    </source>
</evidence>
<reference evidence="12" key="1">
    <citation type="submission" date="2022-07" db="EMBL/GenBank/DDBJ databases">
        <title>Fungi with potential for degradation of polypropylene.</title>
        <authorList>
            <person name="Gostincar C."/>
        </authorList>
    </citation>
    <scope>NUCLEOTIDE SEQUENCE</scope>
    <source>
        <strain evidence="12">EXF-13308</strain>
    </source>
</reference>
<evidence type="ECO:0000259" key="11">
    <source>
        <dbReference type="Pfam" id="PF07992"/>
    </source>
</evidence>
<dbReference type="GO" id="GO:0016491">
    <property type="term" value="F:oxidoreductase activity"/>
    <property type="evidence" value="ECO:0007669"/>
    <property type="project" value="UniProtKB-KW"/>
</dbReference>
<dbReference type="InterPro" id="IPR021163">
    <property type="entry name" value="Ferredox_Rdtase_adrenod"/>
</dbReference>
<feature type="binding site" evidence="9">
    <location>
        <position position="38"/>
    </location>
    <ligand>
        <name>FAD</name>
        <dbReference type="ChEBI" id="CHEBI:57692"/>
    </ligand>
</feature>
<keyword evidence="3 8" id="KW-0285">Flavoprotein</keyword>
<evidence type="ECO:0000256" key="3">
    <source>
        <dbReference type="ARBA" id="ARBA00022630"/>
    </source>
</evidence>
<gene>
    <name evidence="12" type="ORF">NKR23_g2504</name>
</gene>
<comment type="similarity">
    <text evidence="2 8">Belongs to the ferredoxin--NADP reductase type 1 family.</text>
</comment>
<evidence type="ECO:0000256" key="7">
    <source>
        <dbReference type="ARBA" id="ARBA00048933"/>
    </source>
</evidence>
<feature type="binding site" evidence="9">
    <location>
        <position position="30"/>
    </location>
    <ligand>
        <name>FAD</name>
        <dbReference type="ChEBI" id="CHEBI:57692"/>
    </ligand>
</feature>
<feature type="binding site" evidence="10">
    <location>
        <position position="386"/>
    </location>
    <ligand>
        <name>NADP(+)</name>
        <dbReference type="ChEBI" id="CHEBI:58349"/>
    </ligand>
</feature>
<dbReference type="PRINTS" id="PR00419">
    <property type="entry name" value="ADXRDTASE"/>
</dbReference>
<dbReference type="InterPro" id="IPR036188">
    <property type="entry name" value="FAD/NAD-bd_sf"/>
</dbReference>
<dbReference type="PIRSF" id="PIRSF000362">
    <property type="entry name" value="FNR"/>
    <property type="match status" value="1"/>
</dbReference>
<dbReference type="GO" id="GO:0005739">
    <property type="term" value="C:mitochondrion"/>
    <property type="evidence" value="ECO:0007669"/>
    <property type="project" value="UniProtKB-SubCell"/>
</dbReference>
<feature type="binding site" evidence="9">
    <location>
        <begin position="386"/>
        <end position="388"/>
    </location>
    <ligand>
        <name>FAD</name>
        <dbReference type="ChEBI" id="CHEBI:57692"/>
    </ligand>
</feature>
<evidence type="ECO:0000256" key="10">
    <source>
        <dbReference type="PIRSR" id="PIRSR000362-2"/>
    </source>
</evidence>
<comment type="subcellular location">
    <subcellularLocation>
        <location evidence="8">Mitochondrion</location>
    </subcellularLocation>
</comment>